<gene>
    <name evidence="2" type="ORF">FHX81_1294</name>
</gene>
<dbReference type="AlphaFoldDB" id="A0A543J863"/>
<dbReference type="RefSeq" id="WP_141975986.1">
    <property type="nucleotide sequence ID" value="NZ_VFPP01000001.1"/>
</dbReference>
<feature type="region of interest" description="Disordered" evidence="1">
    <location>
        <begin position="102"/>
        <end position="141"/>
    </location>
</feature>
<sequence>MSDRVAEQLPYRGTAFYDDHAVRDFVGDPAGLSALEPGRGDGRYARELLPNHARVDGPPGAATRQVGGYSDGGPRNRRSLGAEVVKRHRTVERYVFVPSAAGSTLSGFSAGRPRQGDFDPHERHRAMRDVPFSPTVRGAAR</sequence>
<evidence type="ECO:0000313" key="2">
    <source>
        <dbReference type="EMBL" id="TQM79002.1"/>
    </source>
</evidence>
<dbReference type="EMBL" id="VFPP01000001">
    <property type="protein sequence ID" value="TQM79002.1"/>
    <property type="molecule type" value="Genomic_DNA"/>
</dbReference>
<protein>
    <submittedName>
        <fullName evidence="2">Uncharacterized protein</fullName>
    </submittedName>
</protein>
<comment type="caution">
    <text evidence="2">The sequence shown here is derived from an EMBL/GenBank/DDBJ whole genome shotgun (WGS) entry which is preliminary data.</text>
</comment>
<dbReference type="OrthoDB" id="5566900at2"/>
<proteinExistence type="predicted"/>
<feature type="region of interest" description="Disordered" evidence="1">
    <location>
        <begin position="51"/>
        <end position="83"/>
    </location>
</feature>
<organism evidence="2 3">
    <name type="scientific">Saccharothrix saharensis</name>
    <dbReference type="NCBI Taxonomy" id="571190"/>
    <lineage>
        <taxon>Bacteria</taxon>
        <taxon>Bacillati</taxon>
        <taxon>Actinomycetota</taxon>
        <taxon>Actinomycetes</taxon>
        <taxon>Pseudonocardiales</taxon>
        <taxon>Pseudonocardiaceae</taxon>
        <taxon>Saccharothrix</taxon>
    </lineage>
</organism>
<dbReference type="Proteomes" id="UP000316628">
    <property type="component" value="Unassembled WGS sequence"/>
</dbReference>
<evidence type="ECO:0000256" key="1">
    <source>
        <dbReference type="SAM" id="MobiDB-lite"/>
    </source>
</evidence>
<name>A0A543J863_9PSEU</name>
<reference evidence="2 3" key="1">
    <citation type="submission" date="2019-06" db="EMBL/GenBank/DDBJ databases">
        <title>Sequencing the genomes of 1000 actinobacteria strains.</title>
        <authorList>
            <person name="Klenk H.-P."/>
        </authorList>
    </citation>
    <scope>NUCLEOTIDE SEQUENCE [LARGE SCALE GENOMIC DNA]</scope>
    <source>
        <strain evidence="2 3">DSM 45456</strain>
    </source>
</reference>
<accession>A0A543J863</accession>
<evidence type="ECO:0000313" key="3">
    <source>
        <dbReference type="Proteomes" id="UP000316628"/>
    </source>
</evidence>
<keyword evidence="3" id="KW-1185">Reference proteome</keyword>